<dbReference type="InterPro" id="IPR019587">
    <property type="entry name" value="Polyketide_cyclase/dehydratase"/>
</dbReference>
<gene>
    <name evidence="1" type="ORF">C9I28_19960</name>
</gene>
<name>A0A2R4CDG7_9BURK</name>
<dbReference type="CDD" id="cd07818">
    <property type="entry name" value="SRPBCC_1"/>
    <property type="match status" value="1"/>
</dbReference>
<sequence>MLKKILLGLVLIATLVVALALMRPDSFEVRREIDIAAPPARVAGYLNDFHQWTAWSPWERLDPAMRRTFSGPPRGQGAVYAWAGNDDVGEGRMEIVEDQSPARIVIQLDFVKPFAARNRTVFELAPQGNGTHVAWTMSGPAPLITKLVGLFVSMDEMIGADFEKGLGQLKAAAEGKP</sequence>
<protein>
    <submittedName>
        <fullName evidence="1">Polyketide cyclase</fullName>
    </submittedName>
</protein>
<dbReference type="SUPFAM" id="SSF55961">
    <property type="entry name" value="Bet v1-like"/>
    <property type="match status" value="1"/>
</dbReference>
<dbReference type="Pfam" id="PF10604">
    <property type="entry name" value="Polyketide_cyc2"/>
    <property type="match status" value="1"/>
</dbReference>
<dbReference type="KEGG" id="masz:C9I28_19960"/>
<evidence type="ECO:0000313" key="1">
    <source>
        <dbReference type="EMBL" id="AVR97655.1"/>
    </source>
</evidence>
<dbReference type="EMBL" id="CP028324">
    <property type="protein sequence ID" value="AVR97655.1"/>
    <property type="molecule type" value="Genomic_DNA"/>
</dbReference>
<dbReference type="Proteomes" id="UP000240505">
    <property type="component" value="Chromosome"/>
</dbReference>
<evidence type="ECO:0000313" key="2">
    <source>
        <dbReference type="Proteomes" id="UP000240505"/>
    </source>
</evidence>
<organism evidence="1 2">
    <name type="scientific">Pseudoduganella armeniaca</name>
    <dbReference type="NCBI Taxonomy" id="2072590"/>
    <lineage>
        <taxon>Bacteria</taxon>
        <taxon>Pseudomonadati</taxon>
        <taxon>Pseudomonadota</taxon>
        <taxon>Betaproteobacteria</taxon>
        <taxon>Burkholderiales</taxon>
        <taxon>Oxalobacteraceae</taxon>
        <taxon>Telluria group</taxon>
        <taxon>Pseudoduganella</taxon>
    </lineage>
</organism>
<accession>A0A2R4CDG7</accession>
<dbReference type="AlphaFoldDB" id="A0A2R4CDG7"/>
<proteinExistence type="predicted"/>
<keyword evidence="2" id="KW-1185">Reference proteome</keyword>
<dbReference type="RefSeq" id="WP_107142996.1">
    <property type="nucleotide sequence ID" value="NZ_CP028324.1"/>
</dbReference>
<dbReference type="InterPro" id="IPR023393">
    <property type="entry name" value="START-like_dom_sf"/>
</dbReference>
<dbReference type="OrthoDB" id="9807923at2"/>
<dbReference type="Gene3D" id="3.30.530.20">
    <property type="match status" value="1"/>
</dbReference>
<reference evidence="1 2" key="1">
    <citation type="submission" date="2018-03" db="EMBL/GenBank/DDBJ databases">
        <title>Massilia armeniaca sp. nov., isolated from desert soil.</title>
        <authorList>
            <person name="Huang H."/>
            <person name="Ren M."/>
        </authorList>
    </citation>
    <scope>NUCLEOTIDE SEQUENCE [LARGE SCALE GENOMIC DNA]</scope>
    <source>
        <strain evidence="1 2">ZMN-3</strain>
    </source>
</reference>